<dbReference type="KEGG" id="mros:EHO51_05245"/>
<feature type="domain" description="Alkaline proteinase inhibitor/ Outer membrane lipoprotein Omp19" evidence="3">
    <location>
        <begin position="38"/>
        <end position="128"/>
    </location>
</feature>
<dbReference type="Proteomes" id="UP000273982">
    <property type="component" value="Chromosome"/>
</dbReference>
<name>A0A3G8M9N8_9HYPH</name>
<evidence type="ECO:0000313" key="4">
    <source>
        <dbReference type="EMBL" id="AZG78517.1"/>
    </source>
</evidence>
<keyword evidence="1 2" id="KW-0732">Signal</keyword>
<dbReference type="InterPro" id="IPR021140">
    <property type="entry name" value="Inh/Omp19"/>
</dbReference>
<evidence type="ECO:0000313" key="5">
    <source>
        <dbReference type="Proteomes" id="UP000273982"/>
    </source>
</evidence>
<reference evidence="4 5" key="1">
    <citation type="submission" date="2018-11" db="EMBL/GenBank/DDBJ databases">
        <title>Genome squencing of methanotrophic bacteria isolated from alkaline groundwater in Korea.</title>
        <authorList>
            <person name="Nguyen L.N."/>
        </authorList>
    </citation>
    <scope>NUCLEOTIDE SEQUENCE [LARGE SCALE GENOMIC DNA]</scope>
    <source>
        <strain evidence="4 5">GW6</strain>
    </source>
</reference>
<accession>A0A3G8M9N8</accession>
<organism evidence="4 5">
    <name type="scientific">Methylocystis rosea</name>
    <dbReference type="NCBI Taxonomy" id="173366"/>
    <lineage>
        <taxon>Bacteria</taxon>
        <taxon>Pseudomonadati</taxon>
        <taxon>Pseudomonadota</taxon>
        <taxon>Alphaproteobacteria</taxon>
        <taxon>Hyphomicrobiales</taxon>
        <taxon>Methylocystaceae</taxon>
        <taxon>Methylocystis</taxon>
    </lineage>
</organism>
<evidence type="ECO:0000256" key="2">
    <source>
        <dbReference type="SAM" id="SignalP"/>
    </source>
</evidence>
<dbReference type="GO" id="GO:0004866">
    <property type="term" value="F:endopeptidase inhibitor activity"/>
    <property type="evidence" value="ECO:0007669"/>
    <property type="project" value="InterPro"/>
</dbReference>
<dbReference type="SUPFAM" id="SSF50882">
    <property type="entry name" value="beta-Barrel protease inhibitors"/>
    <property type="match status" value="1"/>
</dbReference>
<sequence>MAQMAIFSGRQRQWLGFCLVAAVSVSAPLAHAAGPTEASGRYSILREGDKDTGCMLTLDARTRGGAGLKAQLAPACRDNGVVIFDPIGWGLDRGRLVLTARKGHKAHFEKGADGVWRRDAKEGKALGLRPL</sequence>
<dbReference type="AlphaFoldDB" id="A0A3G8M9N8"/>
<feature type="chain" id="PRO_5018103699" description="Alkaline proteinase inhibitor/ Outer membrane lipoprotein Omp19 domain-containing protein" evidence="2">
    <location>
        <begin position="33"/>
        <end position="131"/>
    </location>
</feature>
<proteinExistence type="predicted"/>
<evidence type="ECO:0000259" key="3">
    <source>
        <dbReference type="Pfam" id="PF02974"/>
    </source>
</evidence>
<evidence type="ECO:0000256" key="1">
    <source>
        <dbReference type="ARBA" id="ARBA00022729"/>
    </source>
</evidence>
<gene>
    <name evidence="4" type="ORF">EHO51_05245</name>
</gene>
<protein>
    <recommendedName>
        <fullName evidence="3">Alkaline proteinase inhibitor/ Outer membrane lipoprotein Omp19 domain-containing protein</fullName>
    </recommendedName>
</protein>
<dbReference type="Gene3D" id="2.40.128.10">
    <property type="match status" value="1"/>
</dbReference>
<dbReference type="EMBL" id="CP034086">
    <property type="protein sequence ID" value="AZG78517.1"/>
    <property type="molecule type" value="Genomic_DNA"/>
</dbReference>
<feature type="signal peptide" evidence="2">
    <location>
        <begin position="1"/>
        <end position="32"/>
    </location>
</feature>
<dbReference type="Pfam" id="PF02974">
    <property type="entry name" value="Inh"/>
    <property type="match status" value="1"/>
</dbReference>
<dbReference type="InterPro" id="IPR016085">
    <property type="entry name" value="Protease_inh_B-barrel_dom"/>
</dbReference>